<dbReference type="CDD" id="cd07714">
    <property type="entry name" value="RNaseJ_MBL-fold"/>
    <property type="match status" value="1"/>
</dbReference>
<keyword evidence="3" id="KW-0694">RNA-binding</keyword>
<dbReference type="Gene3D" id="3.60.15.10">
    <property type="entry name" value="Ribonuclease Z/Hydroxyacylglutathione hydrolase-like"/>
    <property type="match status" value="1"/>
</dbReference>
<reference evidence="6 7" key="1">
    <citation type="journal article" date="2019" name="Sci. Rep.">
        <title>A high-quality genome of Eragrostis curvula grass provides insights into Poaceae evolution and supports new strategies to enhance forage quality.</title>
        <authorList>
            <person name="Carballo J."/>
            <person name="Santos B.A.C.M."/>
            <person name="Zappacosta D."/>
            <person name="Garbus I."/>
            <person name="Selva J.P."/>
            <person name="Gallo C.A."/>
            <person name="Diaz A."/>
            <person name="Albertini E."/>
            <person name="Caccamo M."/>
            <person name="Echenique V."/>
        </authorList>
    </citation>
    <scope>NUCLEOTIDE SEQUENCE [LARGE SCALE GENOMIC DNA]</scope>
    <source>
        <strain evidence="7">cv. Victoria</strain>
        <tissue evidence="6">Leaf</tissue>
    </source>
</reference>
<dbReference type="AlphaFoldDB" id="A0A5J9V2R1"/>
<dbReference type="InterPro" id="IPR036866">
    <property type="entry name" value="RibonucZ/Hydroxyglut_hydro"/>
</dbReference>
<dbReference type="Gramene" id="TVU29814">
    <property type="protein sequence ID" value="TVU29814"/>
    <property type="gene ID" value="EJB05_21401"/>
</dbReference>
<dbReference type="Pfam" id="PF12706">
    <property type="entry name" value="Lactamase_B_2"/>
    <property type="match status" value="1"/>
</dbReference>
<proteinExistence type="predicted"/>
<dbReference type="Pfam" id="PF13837">
    <property type="entry name" value="Myb_DNA-bind_4"/>
    <property type="match status" value="1"/>
</dbReference>
<dbReference type="Gene3D" id="1.10.10.60">
    <property type="entry name" value="Homeodomain-like"/>
    <property type="match status" value="1"/>
</dbReference>
<dbReference type="PROSITE" id="PS50090">
    <property type="entry name" value="MYB_LIKE"/>
    <property type="match status" value="1"/>
</dbReference>
<accession>A0A5J9V2R1</accession>
<organism evidence="6 7">
    <name type="scientific">Eragrostis curvula</name>
    <name type="common">weeping love grass</name>
    <dbReference type="NCBI Taxonomy" id="38414"/>
    <lineage>
        <taxon>Eukaryota</taxon>
        <taxon>Viridiplantae</taxon>
        <taxon>Streptophyta</taxon>
        <taxon>Embryophyta</taxon>
        <taxon>Tracheophyta</taxon>
        <taxon>Spermatophyta</taxon>
        <taxon>Magnoliopsida</taxon>
        <taxon>Liliopsida</taxon>
        <taxon>Poales</taxon>
        <taxon>Poaceae</taxon>
        <taxon>PACMAD clade</taxon>
        <taxon>Chloridoideae</taxon>
        <taxon>Eragrostideae</taxon>
        <taxon>Eragrostidinae</taxon>
        <taxon>Eragrostis</taxon>
    </lineage>
</organism>
<comment type="caution">
    <text evidence="6">The sequence shown here is derived from an EMBL/GenBank/DDBJ whole genome shotgun (WGS) entry which is preliminary data.</text>
</comment>
<evidence type="ECO:0000256" key="3">
    <source>
        <dbReference type="ARBA" id="ARBA00022884"/>
    </source>
</evidence>
<dbReference type="OrthoDB" id="17458at2759"/>
<feature type="region of interest" description="Disordered" evidence="4">
    <location>
        <begin position="111"/>
        <end position="134"/>
    </location>
</feature>
<dbReference type="InterPro" id="IPR042173">
    <property type="entry name" value="RNase_J_2"/>
</dbReference>
<dbReference type="CDD" id="cd12203">
    <property type="entry name" value="GT1"/>
    <property type="match status" value="1"/>
</dbReference>
<dbReference type="SMART" id="SM00849">
    <property type="entry name" value="Lactamase_B"/>
    <property type="match status" value="1"/>
</dbReference>
<protein>
    <recommendedName>
        <fullName evidence="5">Myb-like domain-containing protein</fullName>
    </recommendedName>
</protein>
<keyword evidence="2" id="KW-0269">Exonuclease</keyword>
<dbReference type="SUPFAM" id="SSF56281">
    <property type="entry name" value="Metallo-hydrolase/oxidoreductase"/>
    <property type="match status" value="1"/>
</dbReference>
<evidence type="ECO:0000256" key="2">
    <source>
        <dbReference type="ARBA" id="ARBA00022839"/>
    </source>
</evidence>
<sequence>MMTGVVRYFGPSCACPIRNSKKIKPRAAAARDDSVIFFASLPLYLTCTSPLPLPLPLPSSFSTAAAMVALASISSLCPCGLGRRISAPAPTSTSASVSATISCCTVATPSSGKGPHVSRTPRGRLRRTEGATKSLEDSVKRKMEQFYEGLDGPPLRVLPIGGLGEIGMNCMLVGNYDRYILIDAGVMFPDYDEFGVQKIIPDTTFIKKWSHKIEAVIITHGHEDHIGALPWVIPALDSTTPIYASSFTMELIKKRLKEFGIFLSSRLKTFRVKKRFQAGPFEVEPIRVTHSIPDCCGLVLRCDDGIIFHTGDWKIDESPVDGKIFDRQALEELSKEGVTLMMSDSTNVLSPGRSISESVVAGSLLRHVSEAKGRVITTQFASNIHRIGSIKAAADLTGRKLVFVGMSLRTYLEAAFKDGKAPLDPSTLVKAEDMDAYAPKDLLVVTTGSQGEPRAALNLASYGGSHALKLTKEDVLLYSAKVIPGNETRVMKMMNRLTDLGPKIEEVLQIVKPQHFLPVHGELLFLKEHELLGRSTGIRHTTVIKNGEMLGVSHLRNRRVLSNGFVSLGKQDFQLMYSDGDKAFGTSTDLCVDERLRIASDGIIFVSMEIFRPHREHASAQSGLKGKFKITTRCLWLDNGRLLDALYKAAHAALSSCPVNCPLSHMERMVSEILRKMVRKYSGKRPDVIAVATENTTVGFAEHPESKSSGNIGPSSATSHLSRSPAQSLEGSHKTRPDDPEMETEETLPEVERTSPDDATTSSNGEVFFSSDLHKPKTLEHFWESFKSPTAVKIARIVNGQGNRPKVSKVGIMGKDSTQSALAPVTSPKKNKWKPEEIKSLIQLRGEMNERFQSVKGRMVLWEEISGSLLNQGIGRTPAQCKSLWTSLVQKYEESKKDEESKKTWPYFSSMDRILSCEGEMATK</sequence>
<dbReference type="PANTHER" id="PTHR43694:SF1">
    <property type="entry name" value="RIBONUCLEASE J"/>
    <property type="match status" value="1"/>
</dbReference>
<dbReference type="PANTHER" id="PTHR43694">
    <property type="entry name" value="RIBONUCLEASE J"/>
    <property type="match status" value="1"/>
</dbReference>
<feature type="domain" description="Myb-like" evidence="5">
    <location>
        <begin position="825"/>
        <end position="889"/>
    </location>
</feature>
<name>A0A5J9V2R1_9POAL</name>
<dbReference type="Proteomes" id="UP000324897">
    <property type="component" value="Chromosome 1"/>
</dbReference>
<dbReference type="InterPro" id="IPR001279">
    <property type="entry name" value="Metallo-B-lactamas"/>
</dbReference>
<evidence type="ECO:0000313" key="7">
    <source>
        <dbReference type="Proteomes" id="UP000324897"/>
    </source>
</evidence>
<feature type="region of interest" description="Disordered" evidence="4">
    <location>
        <begin position="700"/>
        <end position="769"/>
    </location>
</feature>
<evidence type="ECO:0000313" key="6">
    <source>
        <dbReference type="EMBL" id="TVU29814.1"/>
    </source>
</evidence>
<dbReference type="SMART" id="SM00717">
    <property type="entry name" value="SANT"/>
    <property type="match status" value="1"/>
</dbReference>
<dbReference type="InterPro" id="IPR044822">
    <property type="entry name" value="Myb_DNA-bind_4"/>
</dbReference>
<dbReference type="GO" id="GO:0003723">
    <property type="term" value="F:RNA binding"/>
    <property type="evidence" value="ECO:0007669"/>
    <property type="project" value="UniProtKB-KW"/>
</dbReference>
<evidence type="ECO:0000259" key="5">
    <source>
        <dbReference type="PROSITE" id="PS50090"/>
    </source>
</evidence>
<dbReference type="GO" id="GO:0004527">
    <property type="term" value="F:exonuclease activity"/>
    <property type="evidence" value="ECO:0007669"/>
    <property type="project" value="UniProtKB-KW"/>
</dbReference>
<dbReference type="Gene3D" id="3.40.50.10710">
    <property type="entry name" value="Metallo-hydrolase/oxidoreductase"/>
    <property type="match status" value="1"/>
</dbReference>
<dbReference type="Pfam" id="PF22505">
    <property type="entry name" value="RNase_J_b_CASP"/>
    <property type="match status" value="1"/>
</dbReference>
<keyword evidence="1" id="KW-0540">Nuclease</keyword>
<feature type="non-terminal residue" evidence="6">
    <location>
        <position position="1"/>
    </location>
</feature>
<dbReference type="EMBL" id="RWGY01000011">
    <property type="protein sequence ID" value="TVU29814.1"/>
    <property type="molecule type" value="Genomic_DNA"/>
</dbReference>
<keyword evidence="2" id="KW-0378">Hydrolase</keyword>
<gene>
    <name evidence="6" type="ORF">EJB05_21401</name>
</gene>
<evidence type="ECO:0000256" key="4">
    <source>
        <dbReference type="SAM" id="MobiDB-lite"/>
    </source>
</evidence>
<evidence type="ECO:0000256" key="1">
    <source>
        <dbReference type="ARBA" id="ARBA00022722"/>
    </source>
</evidence>
<keyword evidence="7" id="KW-1185">Reference proteome</keyword>
<feature type="compositionally biased region" description="Polar residues" evidence="4">
    <location>
        <begin position="707"/>
        <end position="730"/>
    </location>
</feature>
<feature type="compositionally biased region" description="Acidic residues" evidence="4">
    <location>
        <begin position="740"/>
        <end position="749"/>
    </location>
</feature>
<dbReference type="InterPro" id="IPR055132">
    <property type="entry name" value="RNase_J_b_CASP"/>
</dbReference>
<dbReference type="InterPro" id="IPR001005">
    <property type="entry name" value="SANT/Myb"/>
</dbReference>